<dbReference type="Gene3D" id="2.40.70.10">
    <property type="entry name" value="Acid Proteases"/>
    <property type="match status" value="1"/>
</dbReference>
<protein>
    <recommendedName>
        <fullName evidence="3">Retropepsins domain-containing protein</fullName>
    </recommendedName>
</protein>
<dbReference type="AlphaFoldDB" id="A0A9Q3F726"/>
<keyword evidence="2" id="KW-1185">Reference proteome</keyword>
<dbReference type="Proteomes" id="UP000765509">
    <property type="component" value="Unassembled WGS sequence"/>
</dbReference>
<dbReference type="EMBL" id="AVOT02038776">
    <property type="protein sequence ID" value="MBW0533704.1"/>
    <property type="molecule type" value="Genomic_DNA"/>
</dbReference>
<evidence type="ECO:0000313" key="2">
    <source>
        <dbReference type="Proteomes" id="UP000765509"/>
    </source>
</evidence>
<evidence type="ECO:0008006" key="3">
    <source>
        <dbReference type="Google" id="ProtNLM"/>
    </source>
</evidence>
<dbReference type="InterPro" id="IPR021109">
    <property type="entry name" value="Peptidase_aspartic_dom_sf"/>
</dbReference>
<accession>A0A9Q3F726</accession>
<reference evidence="1" key="1">
    <citation type="submission" date="2021-03" db="EMBL/GenBank/DDBJ databases">
        <title>Draft genome sequence of rust myrtle Austropuccinia psidii MF-1, a brazilian biotype.</title>
        <authorList>
            <person name="Quecine M.C."/>
            <person name="Pachon D.M.R."/>
            <person name="Bonatelli M.L."/>
            <person name="Correr F.H."/>
            <person name="Franceschini L.M."/>
            <person name="Leite T.F."/>
            <person name="Margarido G.R.A."/>
            <person name="Almeida C.A."/>
            <person name="Ferrarezi J.A."/>
            <person name="Labate C.A."/>
        </authorList>
    </citation>
    <scope>NUCLEOTIDE SEQUENCE</scope>
    <source>
        <strain evidence="1">MF-1</strain>
    </source>
</reference>
<evidence type="ECO:0000313" key="1">
    <source>
        <dbReference type="EMBL" id="MBW0533704.1"/>
    </source>
</evidence>
<proteinExistence type="predicted"/>
<organism evidence="1 2">
    <name type="scientific">Austropuccinia psidii MF-1</name>
    <dbReference type="NCBI Taxonomy" id="1389203"/>
    <lineage>
        <taxon>Eukaryota</taxon>
        <taxon>Fungi</taxon>
        <taxon>Dikarya</taxon>
        <taxon>Basidiomycota</taxon>
        <taxon>Pucciniomycotina</taxon>
        <taxon>Pucciniomycetes</taxon>
        <taxon>Pucciniales</taxon>
        <taxon>Sphaerophragmiaceae</taxon>
        <taxon>Austropuccinia</taxon>
    </lineage>
</organism>
<name>A0A9Q3F726_9BASI</name>
<gene>
    <name evidence="1" type="ORF">O181_073419</name>
</gene>
<comment type="caution">
    <text evidence="1">The sequence shown here is derived from an EMBL/GenBank/DDBJ whole genome shotgun (WGS) entry which is preliminary data.</text>
</comment>
<sequence>MDIEKDNNIEENSDDKLSILSESSKDIGNINSTFAIMKLYSHLPQLSNGQLDLSKIQDAKLMKTKPNRGKGYTAGNSYITEVVINSKPTKLLIDSGAFCACVGKLFLKTCVPNFEDHLLPIDGIKFNSASNPMKELGIFETNITFPHIIENLRITVEFVVMENCSSTHFLLGNDYFIMYGIDLHNNKDRYFTIGDNKCQKFSFLPFKRQITGSKVAAVNFELERFNSKQLNEAEISLHLTDNQENELSALLYDHRGAISSDKEPLREIIGHEVDIILNIERPYPPLLRKPAYPESPK</sequence>